<dbReference type="EMBL" id="OC856005">
    <property type="protein sequence ID" value="CAD7623041.1"/>
    <property type="molecule type" value="Genomic_DNA"/>
</dbReference>
<dbReference type="InterPro" id="IPR036111">
    <property type="entry name" value="Mal/L-sulfo/L-lacto_DH-like_sf"/>
</dbReference>
<dbReference type="OrthoDB" id="7881616at2759"/>
<organism evidence="3">
    <name type="scientific">Medioppia subpectinata</name>
    <dbReference type="NCBI Taxonomy" id="1979941"/>
    <lineage>
        <taxon>Eukaryota</taxon>
        <taxon>Metazoa</taxon>
        <taxon>Ecdysozoa</taxon>
        <taxon>Arthropoda</taxon>
        <taxon>Chelicerata</taxon>
        <taxon>Arachnida</taxon>
        <taxon>Acari</taxon>
        <taxon>Acariformes</taxon>
        <taxon>Sarcoptiformes</taxon>
        <taxon>Oribatida</taxon>
        <taxon>Brachypylina</taxon>
        <taxon>Oppioidea</taxon>
        <taxon>Oppiidae</taxon>
        <taxon>Medioppia</taxon>
    </lineage>
</organism>
<dbReference type="InterPro" id="IPR003767">
    <property type="entry name" value="Malate/L-lactate_DH-like"/>
</dbReference>
<gene>
    <name evidence="3" type="ORF">OSB1V03_LOCUS3502</name>
</gene>
<evidence type="ECO:0000256" key="2">
    <source>
        <dbReference type="ARBA" id="ARBA00023002"/>
    </source>
</evidence>
<dbReference type="AlphaFoldDB" id="A0A7R9PW75"/>
<dbReference type="SUPFAM" id="SSF89733">
    <property type="entry name" value="L-sulfolactate dehydrogenase-like"/>
    <property type="match status" value="2"/>
</dbReference>
<comment type="similarity">
    <text evidence="1">Belongs to the LDH2/MDH2 oxidoreductase family.</text>
</comment>
<sequence length="229" mass="24331">MEQDKLTTGIALANGEPIILNESASTAWVDGNNLLGPVVGMFCMELAIKKAKQPIILNESASTAWVDGNNLLGPVVGMFCMELAIKKAKQVGIGFVTVKGSNHYGIAGYYSLMALEHNLLGMSFTNATPIVVATRAQNPSIGTNPISLAAPGLNGDSFVLDMATTAVAKGKLEIADRKHEQITEGWAIDQSGRPLKHFSNFHALLPLGGEENSSGYKGYGLSMMTEIFC</sequence>
<evidence type="ECO:0008006" key="5">
    <source>
        <dbReference type="Google" id="ProtNLM"/>
    </source>
</evidence>
<dbReference type="PANTHER" id="PTHR11091:SF0">
    <property type="entry name" value="MALATE DEHYDROGENASE"/>
    <property type="match status" value="1"/>
</dbReference>
<dbReference type="Pfam" id="PF02615">
    <property type="entry name" value="Ldh_2"/>
    <property type="match status" value="1"/>
</dbReference>
<dbReference type="PANTHER" id="PTHR11091">
    <property type="entry name" value="OXIDOREDUCTASE-RELATED"/>
    <property type="match status" value="1"/>
</dbReference>
<proteinExistence type="inferred from homology"/>
<evidence type="ECO:0000313" key="4">
    <source>
        <dbReference type="Proteomes" id="UP000759131"/>
    </source>
</evidence>
<dbReference type="EMBL" id="CAJPIZ010001430">
    <property type="protein sequence ID" value="CAG2103471.1"/>
    <property type="molecule type" value="Genomic_DNA"/>
</dbReference>
<keyword evidence="4" id="KW-1185">Reference proteome</keyword>
<reference evidence="3" key="1">
    <citation type="submission" date="2020-11" db="EMBL/GenBank/DDBJ databases">
        <authorList>
            <person name="Tran Van P."/>
        </authorList>
    </citation>
    <scope>NUCLEOTIDE SEQUENCE</scope>
</reference>
<dbReference type="InterPro" id="IPR043143">
    <property type="entry name" value="Mal/L-sulf/L-lact_DH-like_NADP"/>
</dbReference>
<protein>
    <recommendedName>
        <fullName evidence="5">Malate dehydrogenase</fullName>
    </recommendedName>
</protein>
<dbReference type="Gene3D" id="3.30.1370.60">
    <property type="entry name" value="Hypothetical oxidoreductase yiak, domain 2"/>
    <property type="match status" value="2"/>
</dbReference>
<feature type="non-terminal residue" evidence="3">
    <location>
        <position position="229"/>
    </location>
</feature>
<accession>A0A7R9PW75</accession>
<evidence type="ECO:0000256" key="1">
    <source>
        <dbReference type="ARBA" id="ARBA00006056"/>
    </source>
</evidence>
<dbReference type="Proteomes" id="UP000759131">
    <property type="component" value="Unassembled WGS sequence"/>
</dbReference>
<keyword evidence="2" id="KW-0560">Oxidoreductase</keyword>
<dbReference type="GO" id="GO:0016491">
    <property type="term" value="F:oxidoreductase activity"/>
    <property type="evidence" value="ECO:0007669"/>
    <property type="project" value="UniProtKB-KW"/>
</dbReference>
<name>A0A7R9PW75_9ACAR</name>
<evidence type="ECO:0000313" key="3">
    <source>
        <dbReference type="EMBL" id="CAD7623041.1"/>
    </source>
</evidence>